<sequence>MRIVVLGATGMAGHLISLFLEENGYQVYRMSRSITPSKTAKQIDATDFPALLHWLDQVEPSIIINAIGLLQNESNAQPHQAILLNSYLPHLLEHHFSKTTTRLIHLSTDCVFSGKTGGYTENSFPDGMTIYDRSKALGEVINSKDLTFRMSIIGPDIAQNASGLFHWFMKQQGKIHGFTKAIWNGVTTLELSKAIDAAIQQNLTGLYQLVPDQYINKYDLINLFKHEFNKINVEIIPYEGFISNKTLINTRSDFIFSIPSYPQMISDMSKWIQDHKELYNY</sequence>
<reference evidence="4 5" key="1">
    <citation type="submission" date="2021-03" db="EMBL/GenBank/DDBJ databases">
        <title>Antimicrobial resistance genes in bacteria isolated from Japanese honey, and their potential for conferring macrolide and lincosamide resistance in the American foulbrood pathogen Paenibacillus larvae.</title>
        <authorList>
            <person name="Okamoto M."/>
            <person name="Kumagai M."/>
            <person name="Kanamori H."/>
            <person name="Takamatsu D."/>
        </authorList>
    </citation>
    <scope>NUCLEOTIDE SEQUENCE [LARGE SCALE GENOMIC DNA]</scope>
    <source>
        <strain evidence="4 5">J42TS3</strain>
    </source>
</reference>
<dbReference type="InterPro" id="IPR036291">
    <property type="entry name" value="NAD(P)-bd_dom_sf"/>
</dbReference>
<evidence type="ECO:0000256" key="1">
    <source>
        <dbReference type="ARBA" id="ARBA00010944"/>
    </source>
</evidence>
<gene>
    <name evidence="4" type="ORF">J42TS3_06530</name>
</gene>
<feature type="domain" description="RmlD-like substrate binding" evidence="3">
    <location>
        <begin position="1"/>
        <end position="153"/>
    </location>
</feature>
<dbReference type="EMBL" id="BOSL01000001">
    <property type="protein sequence ID" value="GIP51618.1"/>
    <property type="molecule type" value="Genomic_DNA"/>
</dbReference>
<comment type="similarity">
    <text evidence="1 2">Belongs to the dTDP-4-dehydrorhamnose reductase family.</text>
</comment>
<keyword evidence="2" id="KW-0521">NADP</keyword>
<accession>A0ABQ4M6I7</accession>
<dbReference type="SUPFAM" id="SSF51735">
    <property type="entry name" value="NAD(P)-binding Rossmann-fold domains"/>
    <property type="match status" value="1"/>
</dbReference>
<dbReference type="Proteomes" id="UP000679992">
    <property type="component" value="Unassembled WGS sequence"/>
</dbReference>
<protein>
    <recommendedName>
        <fullName evidence="2">dTDP-4-dehydrorhamnose reductase</fullName>
        <ecNumber evidence="2">1.1.1.133</ecNumber>
    </recommendedName>
</protein>
<dbReference type="InterPro" id="IPR005913">
    <property type="entry name" value="dTDP_dehydrorham_reduct"/>
</dbReference>
<dbReference type="Gene3D" id="3.40.50.720">
    <property type="entry name" value="NAD(P)-binding Rossmann-like Domain"/>
    <property type="match status" value="1"/>
</dbReference>
<dbReference type="PANTHER" id="PTHR10491">
    <property type="entry name" value="DTDP-4-DEHYDRORHAMNOSE REDUCTASE"/>
    <property type="match status" value="1"/>
</dbReference>
<dbReference type="EC" id="1.1.1.133" evidence="2"/>
<evidence type="ECO:0000259" key="3">
    <source>
        <dbReference type="Pfam" id="PF04321"/>
    </source>
</evidence>
<keyword evidence="2" id="KW-0560">Oxidoreductase</keyword>
<comment type="function">
    <text evidence="2">Catalyzes the reduction of dTDP-6-deoxy-L-lyxo-4-hexulose to yield dTDP-L-rhamnose.</text>
</comment>
<proteinExistence type="inferred from homology"/>
<keyword evidence="5" id="KW-1185">Reference proteome</keyword>
<evidence type="ECO:0000256" key="2">
    <source>
        <dbReference type="RuleBase" id="RU364082"/>
    </source>
</evidence>
<evidence type="ECO:0000313" key="4">
    <source>
        <dbReference type="EMBL" id="GIP51618.1"/>
    </source>
</evidence>
<organism evidence="4 5">
    <name type="scientific">Paenibacillus vini</name>
    <dbReference type="NCBI Taxonomy" id="1476024"/>
    <lineage>
        <taxon>Bacteria</taxon>
        <taxon>Bacillati</taxon>
        <taxon>Bacillota</taxon>
        <taxon>Bacilli</taxon>
        <taxon>Bacillales</taxon>
        <taxon>Paenibacillaceae</taxon>
        <taxon>Paenibacillus</taxon>
    </lineage>
</organism>
<name>A0ABQ4M6I7_9BACL</name>
<comment type="caution">
    <text evidence="4">The sequence shown here is derived from an EMBL/GenBank/DDBJ whole genome shotgun (WGS) entry which is preliminary data.</text>
</comment>
<dbReference type="Pfam" id="PF04321">
    <property type="entry name" value="RmlD_sub_bind"/>
    <property type="match status" value="1"/>
</dbReference>
<comment type="pathway">
    <text evidence="2">Carbohydrate biosynthesis; dTDP-L-rhamnose biosynthesis.</text>
</comment>
<evidence type="ECO:0000313" key="5">
    <source>
        <dbReference type="Proteomes" id="UP000679992"/>
    </source>
</evidence>
<dbReference type="CDD" id="cd05254">
    <property type="entry name" value="dTDP_HR_like_SDR_e"/>
    <property type="match status" value="1"/>
</dbReference>
<dbReference type="PANTHER" id="PTHR10491:SF4">
    <property type="entry name" value="METHIONINE ADENOSYLTRANSFERASE 2 SUBUNIT BETA"/>
    <property type="match status" value="1"/>
</dbReference>
<dbReference type="InterPro" id="IPR029903">
    <property type="entry name" value="RmlD-like-bd"/>
</dbReference>